<keyword evidence="2" id="KW-1185">Reference proteome</keyword>
<name>A0A0B7NN99_9FUNG</name>
<sequence length="179" mass="21179">MSERVMNQRDYLRNLKVRKQQQLLAQQELENIPQRGERAIQAEENRRQRRAGTRRLLDITRNQQAARCRYCVNDDCPPHSTRRSLSCHAHVISVDEAMKSIIRKSYQLRVRKATLLHSLSIHGRNRKRREKLKKSVVKEVNMVVDWLRNVAIKTQNFIQYYVLQNFSEGQDLSPAIFTP</sequence>
<organism evidence="1 2">
    <name type="scientific">Parasitella parasitica</name>
    <dbReference type="NCBI Taxonomy" id="35722"/>
    <lineage>
        <taxon>Eukaryota</taxon>
        <taxon>Fungi</taxon>
        <taxon>Fungi incertae sedis</taxon>
        <taxon>Mucoromycota</taxon>
        <taxon>Mucoromycotina</taxon>
        <taxon>Mucoromycetes</taxon>
        <taxon>Mucorales</taxon>
        <taxon>Mucorineae</taxon>
        <taxon>Mucoraceae</taxon>
        <taxon>Parasitella</taxon>
    </lineage>
</organism>
<protein>
    <submittedName>
        <fullName evidence="1">Uncharacterized protein</fullName>
    </submittedName>
</protein>
<accession>A0A0B7NN99</accession>
<dbReference type="OrthoDB" id="10665836at2759"/>
<evidence type="ECO:0000313" key="1">
    <source>
        <dbReference type="EMBL" id="CEP16853.1"/>
    </source>
</evidence>
<gene>
    <name evidence="1" type="primary">PARPA_11132.1 scaffold 42800</name>
</gene>
<evidence type="ECO:0000313" key="2">
    <source>
        <dbReference type="Proteomes" id="UP000054107"/>
    </source>
</evidence>
<dbReference type="AlphaFoldDB" id="A0A0B7NN99"/>
<proteinExistence type="predicted"/>
<dbReference type="EMBL" id="LN733372">
    <property type="protein sequence ID" value="CEP16853.1"/>
    <property type="molecule type" value="Genomic_DNA"/>
</dbReference>
<dbReference type="Proteomes" id="UP000054107">
    <property type="component" value="Unassembled WGS sequence"/>
</dbReference>
<reference evidence="1 2" key="1">
    <citation type="submission" date="2014-09" db="EMBL/GenBank/DDBJ databases">
        <authorList>
            <person name="Ellenberger Sabrina"/>
        </authorList>
    </citation>
    <scope>NUCLEOTIDE SEQUENCE [LARGE SCALE GENOMIC DNA]</scope>
    <source>
        <strain evidence="1 2">CBS 412.66</strain>
    </source>
</reference>